<name>A0A9C9EMP3_UNCW3</name>
<protein>
    <submittedName>
        <fullName evidence="2">Methyltransferase domain-containing protein</fullName>
    </submittedName>
</protein>
<dbReference type="InterPro" id="IPR029063">
    <property type="entry name" value="SAM-dependent_MTases_sf"/>
</dbReference>
<reference evidence="2" key="1">
    <citation type="journal article" date="2020" name="mSystems">
        <title>Genome- and Community-Level Interaction Insights into Carbon Utilization and Element Cycling Functions of Hydrothermarchaeota in Hydrothermal Sediment.</title>
        <authorList>
            <person name="Zhou Z."/>
            <person name="Liu Y."/>
            <person name="Xu W."/>
            <person name="Pan J."/>
            <person name="Luo Z.H."/>
            <person name="Li M."/>
        </authorList>
    </citation>
    <scope>NUCLEOTIDE SEQUENCE</scope>
    <source>
        <strain evidence="2">HyVt-388</strain>
    </source>
</reference>
<evidence type="ECO:0000313" key="3">
    <source>
        <dbReference type="Proteomes" id="UP000885826"/>
    </source>
</evidence>
<comment type="caution">
    <text evidence="2">The sequence shown here is derived from an EMBL/GenBank/DDBJ whole genome shotgun (WGS) entry which is preliminary data.</text>
</comment>
<dbReference type="AlphaFoldDB" id="A0A9C9EMP3"/>
<dbReference type="InterPro" id="IPR013216">
    <property type="entry name" value="Methyltransf_11"/>
</dbReference>
<dbReference type="Gene3D" id="3.40.50.150">
    <property type="entry name" value="Vaccinia Virus protein VP39"/>
    <property type="match status" value="1"/>
</dbReference>
<proteinExistence type="predicted"/>
<sequence length="91" mass="10263">MNAAALGFPDRFFDCVICIQNGIAVFDVEPKKLLQESIRVTKIRGTLFFSSYSDKIWDERLNWFKLQSEAGLLGEIDGSSLFCKITPLPDS</sequence>
<keyword evidence="2" id="KW-0489">Methyltransferase</keyword>
<dbReference type="Pfam" id="PF08241">
    <property type="entry name" value="Methyltransf_11"/>
    <property type="match status" value="1"/>
</dbReference>
<accession>A0A9C9EMP3</accession>
<dbReference type="GO" id="GO:0008757">
    <property type="term" value="F:S-adenosylmethionine-dependent methyltransferase activity"/>
    <property type="evidence" value="ECO:0007669"/>
    <property type="project" value="InterPro"/>
</dbReference>
<keyword evidence="2" id="KW-0808">Transferase</keyword>
<dbReference type="Proteomes" id="UP000885826">
    <property type="component" value="Unassembled WGS sequence"/>
</dbReference>
<evidence type="ECO:0000259" key="1">
    <source>
        <dbReference type="Pfam" id="PF08241"/>
    </source>
</evidence>
<organism evidence="2 3">
    <name type="scientific">candidate division WOR-3 bacterium</name>
    <dbReference type="NCBI Taxonomy" id="2052148"/>
    <lineage>
        <taxon>Bacteria</taxon>
        <taxon>Bacteria division WOR-3</taxon>
    </lineage>
</organism>
<evidence type="ECO:0000313" key="2">
    <source>
        <dbReference type="EMBL" id="HEC78487.1"/>
    </source>
</evidence>
<dbReference type="GO" id="GO:0032259">
    <property type="term" value="P:methylation"/>
    <property type="evidence" value="ECO:0007669"/>
    <property type="project" value="UniProtKB-KW"/>
</dbReference>
<dbReference type="EMBL" id="DRIG01000055">
    <property type="protein sequence ID" value="HEC78487.1"/>
    <property type="molecule type" value="Genomic_DNA"/>
</dbReference>
<feature type="domain" description="Methyltransferase type 11" evidence="1">
    <location>
        <begin position="2"/>
        <end position="49"/>
    </location>
</feature>
<gene>
    <name evidence="2" type="ORF">ENI34_05010</name>
</gene>
<dbReference type="SUPFAM" id="SSF53335">
    <property type="entry name" value="S-adenosyl-L-methionine-dependent methyltransferases"/>
    <property type="match status" value="1"/>
</dbReference>